<dbReference type="InterPro" id="IPR012337">
    <property type="entry name" value="RNaseH-like_sf"/>
</dbReference>
<dbReference type="InterPro" id="IPR002156">
    <property type="entry name" value="RNaseH_domain"/>
</dbReference>
<dbReference type="SUPFAM" id="SSF53098">
    <property type="entry name" value="Ribonuclease H-like"/>
    <property type="match status" value="1"/>
</dbReference>
<proteinExistence type="predicted"/>
<dbReference type="PANTHER" id="PTHR47723:SF19">
    <property type="entry name" value="POLYNUCLEOTIDYL TRANSFERASE, RIBONUCLEASE H-LIKE SUPERFAMILY PROTEIN"/>
    <property type="match status" value="1"/>
</dbReference>
<dbReference type="EMBL" id="JAPFFI010000013">
    <property type="protein sequence ID" value="KAJ6371896.1"/>
    <property type="molecule type" value="Genomic_DNA"/>
</dbReference>
<dbReference type="PANTHER" id="PTHR47723">
    <property type="entry name" value="OS05G0353850 PROTEIN"/>
    <property type="match status" value="1"/>
</dbReference>
<protein>
    <recommendedName>
        <fullName evidence="1">RNase H type-1 domain-containing protein</fullName>
    </recommendedName>
</protein>
<dbReference type="CDD" id="cd06222">
    <property type="entry name" value="RNase_H_like"/>
    <property type="match status" value="1"/>
</dbReference>
<dbReference type="InterPro" id="IPR053151">
    <property type="entry name" value="RNase_H-like"/>
</dbReference>
<evidence type="ECO:0000313" key="3">
    <source>
        <dbReference type="Proteomes" id="UP001141253"/>
    </source>
</evidence>
<evidence type="ECO:0000259" key="1">
    <source>
        <dbReference type="Pfam" id="PF13456"/>
    </source>
</evidence>
<comment type="caution">
    <text evidence="2">The sequence shown here is derived from an EMBL/GenBank/DDBJ whole genome shotgun (WGS) entry which is preliminary data.</text>
</comment>
<name>A0ABQ9B787_9ROSI</name>
<dbReference type="Proteomes" id="UP001141253">
    <property type="component" value="Chromosome 17"/>
</dbReference>
<keyword evidence="3" id="KW-1185">Reference proteome</keyword>
<gene>
    <name evidence="2" type="ORF">OIU77_002255</name>
</gene>
<dbReference type="Pfam" id="PF13456">
    <property type="entry name" value="RVT_3"/>
    <property type="match status" value="1"/>
</dbReference>
<organism evidence="2 3">
    <name type="scientific">Salix suchowensis</name>
    <dbReference type="NCBI Taxonomy" id="1278906"/>
    <lineage>
        <taxon>Eukaryota</taxon>
        <taxon>Viridiplantae</taxon>
        <taxon>Streptophyta</taxon>
        <taxon>Embryophyta</taxon>
        <taxon>Tracheophyta</taxon>
        <taxon>Spermatophyta</taxon>
        <taxon>Magnoliopsida</taxon>
        <taxon>eudicotyledons</taxon>
        <taxon>Gunneridae</taxon>
        <taxon>Pentapetalae</taxon>
        <taxon>rosids</taxon>
        <taxon>fabids</taxon>
        <taxon>Malpighiales</taxon>
        <taxon>Salicaceae</taxon>
        <taxon>Saliceae</taxon>
        <taxon>Salix</taxon>
    </lineage>
</organism>
<evidence type="ECO:0000313" key="2">
    <source>
        <dbReference type="EMBL" id="KAJ6371896.1"/>
    </source>
</evidence>
<reference evidence="2" key="2">
    <citation type="journal article" date="2023" name="Int. J. Mol. Sci.">
        <title>De Novo Assembly and Annotation of 11 Diverse Shrub Willow (Salix) Genomes Reveals Novel Gene Organization in Sex-Linked Regions.</title>
        <authorList>
            <person name="Hyden B."/>
            <person name="Feng K."/>
            <person name="Yates T.B."/>
            <person name="Jawdy S."/>
            <person name="Cereghino C."/>
            <person name="Smart L.B."/>
            <person name="Muchero W."/>
        </authorList>
    </citation>
    <scope>NUCLEOTIDE SEQUENCE</scope>
    <source>
        <tissue evidence="2">Shoot tip</tissue>
    </source>
</reference>
<sequence length="258" mass="28679">MPYLVLEDGVRSEVAFPASMLEEAIPCLTAIALTFQYDLLQLILGLTDKLIPNSVDHALRIRFQDNPSEPFIQASFNASRTATNSASKADPDWTLEEKPNIIQSGSSSEAQLVVVREALKLAWDKGLRRVILESDSESVVNRIRNQKISQPKNQMEEIILECQGYGSRAWSCFIQHSRREGNFAADALTKKLVSESFELHVWNHLPKSLSLILLAYMIGMEVPRHGALDKNQRGHAFESAETGAAGEKPPRVLIVALA</sequence>
<reference evidence="2" key="1">
    <citation type="submission" date="2022-10" db="EMBL/GenBank/DDBJ databases">
        <authorList>
            <person name="Hyden B.L."/>
            <person name="Feng K."/>
            <person name="Yates T."/>
            <person name="Jawdy S."/>
            <person name="Smart L.B."/>
            <person name="Muchero W."/>
        </authorList>
    </citation>
    <scope>NUCLEOTIDE SEQUENCE</scope>
    <source>
        <tissue evidence="2">Shoot tip</tissue>
    </source>
</reference>
<dbReference type="InterPro" id="IPR036397">
    <property type="entry name" value="RNaseH_sf"/>
</dbReference>
<accession>A0ABQ9B787</accession>
<dbReference type="InterPro" id="IPR044730">
    <property type="entry name" value="RNase_H-like_dom_plant"/>
</dbReference>
<dbReference type="Gene3D" id="3.30.420.10">
    <property type="entry name" value="Ribonuclease H-like superfamily/Ribonuclease H"/>
    <property type="match status" value="1"/>
</dbReference>
<feature type="domain" description="RNase H type-1" evidence="1">
    <location>
        <begin position="101"/>
        <end position="191"/>
    </location>
</feature>